<evidence type="ECO:0000256" key="1">
    <source>
        <dbReference type="SAM" id="MobiDB-lite"/>
    </source>
</evidence>
<dbReference type="InterPro" id="IPR041013">
    <property type="entry name" value="AOC-like"/>
</dbReference>
<evidence type="ECO:0000313" key="3">
    <source>
        <dbReference type="EMBL" id="GFE13613.1"/>
    </source>
</evidence>
<keyword evidence="4" id="KW-1185">Reference proteome</keyword>
<dbReference type="SMR" id="A0A640SQ86"/>
<name>A0A640SQ86_9ACTN</name>
<feature type="region of interest" description="Disordered" evidence="1">
    <location>
        <begin position="1"/>
        <end position="25"/>
    </location>
</feature>
<dbReference type="GO" id="GO:0016853">
    <property type="term" value="F:isomerase activity"/>
    <property type="evidence" value="ECO:0007669"/>
    <property type="project" value="InterPro"/>
</dbReference>
<dbReference type="Proteomes" id="UP000430079">
    <property type="component" value="Unassembled WGS sequence"/>
</dbReference>
<gene>
    <name evidence="3" type="ORF">Sgleb_16600</name>
</gene>
<evidence type="ECO:0000313" key="4">
    <source>
        <dbReference type="Proteomes" id="UP000430079"/>
    </source>
</evidence>
<protein>
    <recommendedName>
        <fullName evidence="2">Allene oxide cyclase barrel-like domain-containing protein</fullName>
    </recommendedName>
</protein>
<dbReference type="EMBL" id="BLIO01000001">
    <property type="protein sequence ID" value="GFE13613.1"/>
    <property type="molecule type" value="Genomic_DNA"/>
</dbReference>
<comment type="caution">
    <text evidence="3">The sequence shown here is derived from an EMBL/GenBank/DDBJ whole genome shotgun (WGS) entry which is preliminary data.</text>
</comment>
<dbReference type="GO" id="GO:0017000">
    <property type="term" value="P:antibiotic biosynthetic process"/>
    <property type="evidence" value="ECO:0007669"/>
    <property type="project" value="InterPro"/>
</dbReference>
<proteinExistence type="predicted"/>
<reference evidence="3 4" key="1">
    <citation type="submission" date="2019-12" db="EMBL/GenBank/DDBJ databases">
        <title>Whole genome shotgun sequence of Streptomyces hygroscopicus subsp. glebosus NBRC 13786.</title>
        <authorList>
            <person name="Ichikawa N."/>
            <person name="Kimura A."/>
            <person name="Kitahashi Y."/>
            <person name="Komaki H."/>
            <person name="Tamura T."/>
        </authorList>
    </citation>
    <scope>NUCLEOTIDE SEQUENCE [LARGE SCALE GENOMIC DNA]</scope>
    <source>
        <strain evidence="3 4">NBRC 13786</strain>
    </source>
</reference>
<dbReference type="Pfam" id="PF18678">
    <property type="entry name" value="AOC_like"/>
    <property type="match status" value="1"/>
</dbReference>
<feature type="domain" description="Allene oxide cyclase barrel-like" evidence="2">
    <location>
        <begin position="54"/>
        <end position="153"/>
    </location>
</feature>
<evidence type="ECO:0000259" key="2">
    <source>
        <dbReference type="Pfam" id="PF18678"/>
    </source>
</evidence>
<sequence length="168" mass="18195">MLSISAVPGAADESTGETAHQTSDRATGCVAMKGLKEEILDGSMRDLGGRYPYNVGGSATYFDRLTDADGKRIATVYGRANIPSRLENGDMAEYSDERIEFSDGAVEAQGIYDITKAEKGAWQYLPVVGIEGRYRGMLGKRHFQITKMGKSLNGWIELCPAKSSSSVK</sequence>
<dbReference type="AlphaFoldDB" id="A0A640SQ86"/>
<feature type="compositionally biased region" description="Polar residues" evidence="1">
    <location>
        <begin position="16"/>
        <end position="25"/>
    </location>
</feature>
<accession>A0A640SQ86</accession>
<organism evidence="3 4">
    <name type="scientific">Streptomyces glebosus</name>
    <dbReference type="NCBI Taxonomy" id="249580"/>
    <lineage>
        <taxon>Bacteria</taxon>
        <taxon>Bacillati</taxon>
        <taxon>Actinomycetota</taxon>
        <taxon>Actinomycetes</taxon>
        <taxon>Kitasatosporales</taxon>
        <taxon>Streptomycetaceae</taxon>
        <taxon>Streptomyces</taxon>
    </lineage>
</organism>